<organism evidence="2 3">
    <name type="scientific">Populus deltoides</name>
    <name type="common">Eastern poplar</name>
    <name type="synonym">Eastern cottonwood</name>
    <dbReference type="NCBI Taxonomy" id="3696"/>
    <lineage>
        <taxon>Eukaryota</taxon>
        <taxon>Viridiplantae</taxon>
        <taxon>Streptophyta</taxon>
        <taxon>Embryophyta</taxon>
        <taxon>Tracheophyta</taxon>
        <taxon>Spermatophyta</taxon>
        <taxon>Magnoliopsida</taxon>
        <taxon>eudicotyledons</taxon>
        <taxon>Gunneridae</taxon>
        <taxon>Pentapetalae</taxon>
        <taxon>rosids</taxon>
        <taxon>fabids</taxon>
        <taxon>Malpighiales</taxon>
        <taxon>Salicaceae</taxon>
        <taxon>Saliceae</taxon>
        <taxon>Populus</taxon>
    </lineage>
</organism>
<dbReference type="Proteomes" id="UP000807159">
    <property type="component" value="Chromosome 11"/>
</dbReference>
<evidence type="ECO:0000256" key="1">
    <source>
        <dbReference type="SAM" id="MobiDB-lite"/>
    </source>
</evidence>
<protein>
    <submittedName>
        <fullName evidence="2">Uncharacterized protein</fullName>
    </submittedName>
</protein>
<evidence type="ECO:0000313" key="3">
    <source>
        <dbReference type="Proteomes" id="UP000807159"/>
    </source>
</evidence>
<feature type="region of interest" description="Disordered" evidence="1">
    <location>
        <begin position="1"/>
        <end position="119"/>
    </location>
</feature>
<feature type="compositionally biased region" description="Low complexity" evidence="1">
    <location>
        <begin position="92"/>
        <end position="116"/>
    </location>
</feature>
<dbReference type="AlphaFoldDB" id="A0A8T2XMX5"/>
<comment type="caution">
    <text evidence="2">The sequence shown here is derived from an EMBL/GenBank/DDBJ whole genome shotgun (WGS) entry which is preliminary data.</text>
</comment>
<accession>A0A8T2XMX5</accession>
<dbReference type="EMBL" id="JACEGQ020000011">
    <property type="protein sequence ID" value="KAH8494172.1"/>
    <property type="molecule type" value="Genomic_DNA"/>
</dbReference>
<evidence type="ECO:0000313" key="2">
    <source>
        <dbReference type="EMBL" id="KAH8494172.1"/>
    </source>
</evidence>
<name>A0A8T2XMX5_POPDE</name>
<feature type="compositionally biased region" description="Polar residues" evidence="1">
    <location>
        <begin position="217"/>
        <end position="228"/>
    </location>
</feature>
<feature type="compositionally biased region" description="Low complexity" evidence="1">
    <location>
        <begin position="60"/>
        <end position="72"/>
    </location>
</feature>
<keyword evidence="3" id="KW-1185">Reference proteome</keyword>
<proteinExistence type="predicted"/>
<reference evidence="2" key="1">
    <citation type="journal article" date="2021" name="J. Hered.">
        <title>Genome Assembly of Salicaceae Populus deltoides (Eastern Cottonwood) I-69 Based on Nanopore Sequencing and Hi-C Technologies.</title>
        <authorList>
            <person name="Bai S."/>
            <person name="Wu H."/>
            <person name="Zhang J."/>
            <person name="Pan Z."/>
            <person name="Zhao W."/>
            <person name="Li Z."/>
            <person name="Tong C."/>
        </authorList>
    </citation>
    <scope>NUCLEOTIDE SEQUENCE</scope>
    <source>
        <tissue evidence="2">Leaf</tissue>
    </source>
</reference>
<feature type="region of interest" description="Disordered" evidence="1">
    <location>
        <begin position="193"/>
        <end position="228"/>
    </location>
</feature>
<gene>
    <name evidence="2" type="ORF">H0E87_020803</name>
</gene>
<feature type="compositionally biased region" description="Low complexity" evidence="1">
    <location>
        <begin position="1"/>
        <end position="18"/>
    </location>
</feature>
<sequence>MNGRTFGRGSRSSSIRYQSGGGCCTTNKKRLRSSKLETAVKRQAPPIKEKYSPLKAGTEKAQGSGSGASKQSPKFKTYRRRREKDHQSPKRALVSSSTSAALSCSPPISPKRTAPTRPKPRFVSRITHTAAAALIYTIQEKILFSIFYLLNLPGAKRRICKKMGESHHQAATSSRLGISNTVGEIVEVQGGLIVRPTGRKRPPQQGLYSQKAPETAASGSQPTLLSSSTMCRTASATIVPAKLSIGSSRKPRPP</sequence>